<dbReference type="PRINTS" id="PR01590">
    <property type="entry name" value="HTHFIS"/>
</dbReference>
<evidence type="ECO:0000256" key="6">
    <source>
        <dbReference type="ARBA" id="ARBA00023163"/>
    </source>
</evidence>
<dbReference type="GO" id="GO:0006355">
    <property type="term" value="P:regulation of DNA-templated transcription"/>
    <property type="evidence" value="ECO:0007669"/>
    <property type="project" value="InterPro"/>
</dbReference>
<dbReference type="Pfam" id="PF02954">
    <property type="entry name" value="HTH_8"/>
    <property type="match status" value="1"/>
</dbReference>
<evidence type="ECO:0000313" key="9">
    <source>
        <dbReference type="EMBL" id="VAW98272.1"/>
    </source>
</evidence>
<dbReference type="PROSITE" id="PS00675">
    <property type="entry name" value="SIGMA54_INTERACT_1"/>
    <property type="match status" value="1"/>
</dbReference>
<keyword evidence="9" id="KW-0969">Cilium</keyword>
<dbReference type="InterPro" id="IPR025944">
    <property type="entry name" value="Sigma_54_int_dom_CS"/>
</dbReference>
<keyword evidence="6" id="KW-0804">Transcription</keyword>
<dbReference type="InterPro" id="IPR002197">
    <property type="entry name" value="HTH_Fis"/>
</dbReference>
<evidence type="ECO:0000256" key="3">
    <source>
        <dbReference type="ARBA" id="ARBA00022840"/>
    </source>
</evidence>
<dbReference type="PROSITE" id="PS00676">
    <property type="entry name" value="SIGMA54_INTERACT_2"/>
    <property type="match status" value="1"/>
</dbReference>
<dbReference type="SUPFAM" id="SSF52540">
    <property type="entry name" value="P-loop containing nucleoside triphosphate hydrolases"/>
    <property type="match status" value="1"/>
</dbReference>
<gene>
    <name evidence="9" type="ORF">MNBD_GAMMA23-46</name>
</gene>
<evidence type="ECO:0000256" key="5">
    <source>
        <dbReference type="ARBA" id="ARBA00023125"/>
    </source>
</evidence>
<dbReference type="SUPFAM" id="SSF52172">
    <property type="entry name" value="CheY-like"/>
    <property type="match status" value="1"/>
</dbReference>
<dbReference type="PROSITE" id="PS50110">
    <property type="entry name" value="RESPONSE_REGULATORY"/>
    <property type="match status" value="1"/>
</dbReference>
<evidence type="ECO:0000259" key="7">
    <source>
        <dbReference type="PROSITE" id="PS50045"/>
    </source>
</evidence>
<dbReference type="PANTHER" id="PTHR32071">
    <property type="entry name" value="TRANSCRIPTIONAL REGULATORY PROTEIN"/>
    <property type="match status" value="1"/>
</dbReference>
<organism evidence="9">
    <name type="scientific">hydrothermal vent metagenome</name>
    <dbReference type="NCBI Taxonomy" id="652676"/>
    <lineage>
        <taxon>unclassified sequences</taxon>
        <taxon>metagenomes</taxon>
        <taxon>ecological metagenomes</taxon>
    </lineage>
</organism>
<dbReference type="Pfam" id="PF00158">
    <property type="entry name" value="Sigma54_activat"/>
    <property type="match status" value="1"/>
</dbReference>
<dbReference type="GO" id="GO:0000160">
    <property type="term" value="P:phosphorelay signal transduction system"/>
    <property type="evidence" value="ECO:0007669"/>
    <property type="project" value="InterPro"/>
</dbReference>
<proteinExistence type="predicted"/>
<keyword evidence="3" id="KW-0067">ATP-binding</keyword>
<feature type="domain" description="Sigma-54 factor interaction" evidence="7">
    <location>
        <begin position="129"/>
        <end position="358"/>
    </location>
</feature>
<dbReference type="InterPro" id="IPR002078">
    <property type="entry name" value="Sigma_54_int"/>
</dbReference>
<dbReference type="InterPro" id="IPR009057">
    <property type="entry name" value="Homeodomain-like_sf"/>
</dbReference>
<dbReference type="EMBL" id="UOFT01000065">
    <property type="protein sequence ID" value="VAW98272.1"/>
    <property type="molecule type" value="Genomic_DNA"/>
</dbReference>
<dbReference type="GO" id="GO:0043565">
    <property type="term" value="F:sequence-specific DNA binding"/>
    <property type="evidence" value="ECO:0007669"/>
    <property type="project" value="InterPro"/>
</dbReference>
<name>A0A3B1AE83_9ZZZZ</name>
<dbReference type="AlphaFoldDB" id="A0A3B1AE83"/>
<reference evidence="9" key="1">
    <citation type="submission" date="2018-06" db="EMBL/GenBank/DDBJ databases">
        <authorList>
            <person name="Zhirakovskaya E."/>
        </authorList>
    </citation>
    <scope>NUCLEOTIDE SEQUENCE</scope>
</reference>
<dbReference type="Gene3D" id="1.10.8.60">
    <property type="match status" value="1"/>
</dbReference>
<dbReference type="InterPro" id="IPR025943">
    <property type="entry name" value="Sigma_54_int_dom_ATP-bd_2"/>
</dbReference>
<dbReference type="InterPro" id="IPR025662">
    <property type="entry name" value="Sigma_54_int_dom_ATP-bd_1"/>
</dbReference>
<evidence type="ECO:0000259" key="8">
    <source>
        <dbReference type="PROSITE" id="PS50110"/>
    </source>
</evidence>
<dbReference type="FunFam" id="3.40.50.300:FF:000006">
    <property type="entry name" value="DNA-binding transcriptional regulator NtrC"/>
    <property type="match status" value="1"/>
</dbReference>
<dbReference type="FunFam" id="3.40.50.2300:FF:000018">
    <property type="entry name" value="DNA-binding transcriptional regulator NtrC"/>
    <property type="match status" value="1"/>
</dbReference>
<feature type="domain" description="Response regulatory" evidence="8">
    <location>
        <begin position="5"/>
        <end position="119"/>
    </location>
</feature>
<keyword evidence="9" id="KW-0966">Cell projection</keyword>
<dbReference type="InterPro" id="IPR011006">
    <property type="entry name" value="CheY-like_superfamily"/>
</dbReference>
<dbReference type="PROSITE" id="PS50045">
    <property type="entry name" value="SIGMA54_INTERACT_4"/>
    <property type="match status" value="1"/>
</dbReference>
<keyword evidence="4" id="KW-0805">Transcription regulation</keyword>
<keyword evidence="9" id="KW-0282">Flagellum</keyword>
<accession>A0A3B1AE83</accession>
<dbReference type="InterPro" id="IPR027417">
    <property type="entry name" value="P-loop_NTPase"/>
</dbReference>
<keyword evidence="1" id="KW-0597">Phosphoprotein</keyword>
<dbReference type="PANTHER" id="PTHR32071:SF21">
    <property type="entry name" value="TRANSCRIPTIONAL REGULATORY PROTEIN FLGR"/>
    <property type="match status" value="1"/>
</dbReference>
<dbReference type="InterPro" id="IPR003593">
    <property type="entry name" value="AAA+_ATPase"/>
</dbReference>
<dbReference type="Pfam" id="PF25601">
    <property type="entry name" value="AAA_lid_14"/>
    <property type="match status" value="1"/>
</dbReference>
<dbReference type="InterPro" id="IPR058031">
    <property type="entry name" value="AAA_lid_NorR"/>
</dbReference>
<keyword evidence="2" id="KW-0547">Nucleotide-binding</keyword>
<dbReference type="SMART" id="SM00448">
    <property type="entry name" value="REC"/>
    <property type="match status" value="1"/>
</dbReference>
<evidence type="ECO:0000256" key="1">
    <source>
        <dbReference type="ARBA" id="ARBA00022553"/>
    </source>
</evidence>
<dbReference type="Gene3D" id="3.40.50.2300">
    <property type="match status" value="1"/>
</dbReference>
<dbReference type="InterPro" id="IPR001789">
    <property type="entry name" value="Sig_transdc_resp-reg_receiver"/>
</dbReference>
<sequence>MDRATVLVVEDDVSLNEALSDTLECAGYNVGSVNDGREALRYLDKQSVDLVISDIHMPNMEGTNLLEKIKKDKPDLPVMLMTAYGTIEQAVSTIRNGAVDYLVKPFEAEVLVNMVERYVGYADISEDDIIAVDENSKSVFEIAKRVAPNDATVMITGDSGTGKEVVAQYIHKQSNRSEKPFIAINCAAIPENMLEATLFGYEKGAYTGAYKSSPGKFEQAQGGTLLLDEVSEMDLGLQAKLLRVLQEREVERLGGTKIIDLDVRVLATSNRNMLDEVKKGRFREDLYYRLNVFPLHIHSLKNRRRDIVPLAEHIMTKNARSMGIAIPELTVKTRNKLESYPWPGNVRELDNVMQRAMILHKNEKILEEDIYFPLDATSLSLLNTSLTSSVEDINPVEKVEALATEYAIRDKTDDLREHSLISDIGNSNISKHEQGGNSLNGGLRHHEWDLILQAINDTKGSRKDTAEKLGISQRTLRYKLARMRKEGVEVPGAQSLS</sequence>
<protein>
    <submittedName>
        <fullName evidence="9">Flagellar two-component response regulator FleR</fullName>
    </submittedName>
</protein>
<evidence type="ECO:0000256" key="2">
    <source>
        <dbReference type="ARBA" id="ARBA00022741"/>
    </source>
</evidence>
<dbReference type="CDD" id="cd00009">
    <property type="entry name" value="AAA"/>
    <property type="match status" value="1"/>
</dbReference>
<dbReference type="Gene3D" id="1.10.10.60">
    <property type="entry name" value="Homeodomain-like"/>
    <property type="match status" value="1"/>
</dbReference>
<dbReference type="PROSITE" id="PS00688">
    <property type="entry name" value="SIGMA54_INTERACT_3"/>
    <property type="match status" value="1"/>
</dbReference>
<dbReference type="Gene3D" id="3.40.50.300">
    <property type="entry name" value="P-loop containing nucleotide triphosphate hydrolases"/>
    <property type="match status" value="1"/>
</dbReference>
<dbReference type="Pfam" id="PF00072">
    <property type="entry name" value="Response_reg"/>
    <property type="match status" value="1"/>
</dbReference>
<keyword evidence="5" id="KW-0238">DNA-binding</keyword>
<evidence type="ECO:0000256" key="4">
    <source>
        <dbReference type="ARBA" id="ARBA00023015"/>
    </source>
</evidence>
<dbReference type="SMART" id="SM00382">
    <property type="entry name" value="AAA"/>
    <property type="match status" value="1"/>
</dbReference>
<dbReference type="SUPFAM" id="SSF46689">
    <property type="entry name" value="Homeodomain-like"/>
    <property type="match status" value="1"/>
</dbReference>
<dbReference type="GO" id="GO:0005524">
    <property type="term" value="F:ATP binding"/>
    <property type="evidence" value="ECO:0007669"/>
    <property type="project" value="UniProtKB-KW"/>
</dbReference>